<sequence length="1037" mass="113357">MMNFRKISAASKGLLILRYFTENKPEETAEAAAGVDPAGRDLETGGRMTAYYTGQDGRAMWRPDMPKLLAEAVGIDAKRPPRDKEMARLFEGRRADDGADWSAQKRKLSGFDIVFSPDKSVSLAAAFAPTDAERAMIRNATDRAADRAMRFLASEIGWARKGHGGEDGADPGAVGWISFRHHTARPTMQVQDGPGGETYLFDAPVAGDPHDHIHNFLMNVVVTAEGRVGSLDTRVLTDAKVKTIGAYFQVYLAEELKRLGIDIAVGADRQAVAITAIPESAKEAFSKRDNQILRKAKAFAKEQGLDWEEMSAEKKLDIMEEASAEGRLGKMQVDQERIWREQAEKLGWKHASVLDKVEHAELSQEDRFERAYRFAAKELAEEFHTAAVIDYDKLGMYAARGLIGLGAQGGPSDIARIVELIEERGIQLKGEHVALIVGHSRDKVRVTNSAQVRIEEKLGDLATQAARDKTAALSIEKIGAAIARSGLTFTHEQRAAIYAFAEGGALTMLTGVAGAGKTTLLEPLVDAWKADRRFNAGGREVIGAAMAWRQADALQDAGIDKTYAIASLLAEIESGRFQPSRNTVLVLDEASQIGPRSLLKLFELQAKTGMTIKMLGDRDQAQAIEAGDSIELLRRVLPPEALPGLMTTMRQSTRRGREIAGLFREGSAQLALDMKRADGHAMMVGGDRDQVVARIADLYIARRDHLLASRSKRGVTISAPTNDDVAEISQAIRERLKRRGEIGGNEKSYPAIDLRNQQYDLSIATGDRVRLFRRIWGHVNGQGRDVGNNGDVLEVLGQDATHLRVRNKRGEIADIEWRRLRDEKTGRLLLGFGHALTIDAAQGLTSDEHINALPRGTAGVTAFTTYVAESRSRGTTWTVISEGALLEAERHRQAMGDITPITKEKLWKRAAEDMSEKPYKALGIDLLAEAMHDRESAIDAFMKTHQTLEAAVQADPAAGKKAFSRLRAAAVNDTLGRHLSALDSAIAAISNLSRDTAKGAEAAAHLARLRAEARAAAERMEPILPQERTRSSPTASL</sequence>
<feature type="domain" description="TrwC relaxase" evidence="1">
    <location>
        <begin position="41"/>
        <end position="345"/>
    </location>
</feature>
<dbReference type="Gene3D" id="2.30.30.940">
    <property type="match status" value="1"/>
</dbReference>
<dbReference type="RefSeq" id="WP_227309718.1">
    <property type="nucleotide sequence ID" value="NZ_JAESVA010000010.1"/>
</dbReference>
<evidence type="ECO:0000313" key="3">
    <source>
        <dbReference type="Proteomes" id="UP000721844"/>
    </source>
</evidence>
<organism evidence="2 3">
    <name type="scientific">Acidisoma cellulosilyticum</name>
    <dbReference type="NCBI Taxonomy" id="2802395"/>
    <lineage>
        <taxon>Bacteria</taxon>
        <taxon>Pseudomonadati</taxon>
        <taxon>Pseudomonadota</taxon>
        <taxon>Alphaproteobacteria</taxon>
        <taxon>Acetobacterales</taxon>
        <taxon>Acidocellaceae</taxon>
        <taxon>Acidisoma</taxon>
    </lineage>
</organism>
<name>A0A963Z5U0_9PROT</name>
<dbReference type="NCBIfam" id="NF041492">
    <property type="entry name" value="MobF"/>
    <property type="match status" value="1"/>
</dbReference>
<protein>
    <submittedName>
        <fullName evidence="2">Relaxase domain-containing protein</fullName>
    </submittedName>
</protein>
<gene>
    <name evidence="2" type="ORF">ACELLULO517_22625</name>
</gene>
<dbReference type="Pfam" id="PF13604">
    <property type="entry name" value="AAA_30"/>
    <property type="match status" value="1"/>
</dbReference>
<evidence type="ECO:0000313" key="2">
    <source>
        <dbReference type="EMBL" id="MCB8883061.1"/>
    </source>
</evidence>
<dbReference type="InterPro" id="IPR027417">
    <property type="entry name" value="P-loop_NTPase"/>
</dbReference>
<proteinExistence type="predicted"/>
<comment type="caution">
    <text evidence="2">The sequence shown here is derived from an EMBL/GenBank/DDBJ whole genome shotgun (WGS) entry which is preliminary data.</text>
</comment>
<dbReference type="AlphaFoldDB" id="A0A963Z5U0"/>
<dbReference type="Proteomes" id="UP000721844">
    <property type="component" value="Unassembled WGS sequence"/>
</dbReference>
<evidence type="ECO:0000259" key="1">
    <source>
        <dbReference type="Pfam" id="PF08751"/>
    </source>
</evidence>
<dbReference type="Pfam" id="PF08751">
    <property type="entry name" value="TrwC"/>
    <property type="match status" value="1"/>
</dbReference>
<dbReference type="SUPFAM" id="SSF55464">
    <property type="entry name" value="Origin of replication-binding domain, RBD-like"/>
    <property type="match status" value="1"/>
</dbReference>
<accession>A0A963Z5U0</accession>
<dbReference type="SUPFAM" id="SSF52540">
    <property type="entry name" value="P-loop containing nucleoside triphosphate hydrolases"/>
    <property type="match status" value="2"/>
</dbReference>
<keyword evidence="3" id="KW-1185">Reference proteome</keyword>
<dbReference type="Gene3D" id="3.40.50.300">
    <property type="entry name" value="P-loop containing nucleotide triphosphate hydrolases"/>
    <property type="match status" value="2"/>
</dbReference>
<dbReference type="EMBL" id="JAESVA010000010">
    <property type="protein sequence ID" value="MCB8883061.1"/>
    <property type="molecule type" value="Genomic_DNA"/>
</dbReference>
<dbReference type="InterPro" id="IPR014862">
    <property type="entry name" value="TrwC"/>
</dbReference>
<reference evidence="2 3" key="1">
    <citation type="journal article" date="2021" name="Microorganisms">
        <title>Acidisoma silvae sp. nov. and Acidisomacellulosilytica sp. nov., Two Acidophilic Bacteria Isolated from Decaying Wood, Hydrolyzing Cellulose and Producing Poly-3-hydroxybutyrate.</title>
        <authorList>
            <person name="Mieszkin S."/>
            <person name="Pouder E."/>
            <person name="Uroz S."/>
            <person name="Simon-Colin C."/>
            <person name="Alain K."/>
        </authorList>
    </citation>
    <scope>NUCLEOTIDE SEQUENCE [LARGE SCALE GENOMIC DNA]</scope>
    <source>
        <strain evidence="2 3">HW T5.17</strain>
    </source>
</reference>